<evidence type="ECO:0000259" key="6">
    <source>
        <dbReference type="PROSITE" id="PS51384"/>
    </source>
</evidence>
<evidence type="ECO:0000313" key="7">
    <source>
        <dbReference type="EMBL" id="MEO3714429.1"/>
    </source>
</evidence>
<protein>
    <recommendedName>
        <fullName evidence="4">NADPH--hemoprotein reductase</fullName>
        <ecNumber evidence="4">1.6.2.4</ecNumber>
    </recommendedName>
</protein>
<dbReference type="InterPro" id="IPR029039">
    <property type="entry name" value="Flavoprotein-like_sf"/>
</dbReference>
<dbReference type="InterPro" id="IPR039261">
    <property type="entry name" value="FNR_nucleotide-bd"/>
</dbReference>
<evidence type="ECO:0000256" key="2">
    <source>
        <dbReference type="ARBA" id="ARBA00022643"/>
    </source>
</evidence>
<dbReference type="InterPro" id="IPR001709">
    <property type="entry name" value="Flavoprot_Pyr_Nucl_cyt_Rdtase"/>
</dbReference>
<dbReference type="PRINTS" id="PR00369">
    <property type="entry name" value="FLAVODOXIN"/>
</dbReference>
<evidence type="ECO:0000313" key="8">
    <source>
        <dbReference type="Proteomes" id="UP001462640"/>
    </source>
</evidence>
<dbReference type="InterPro" id="IPR001433">
    <property type="entry name" value="OxRdtase_FAD/NAD-bd"/>
</dbReference>
<dbReference type="Gene3D" id="3.40.50.360">
    <property type="match status" value="1"/>
</dbReference>
<keyword evidence="1" id="KW-0285">Flavoprotein</keyword>
<dbReference type="PROSITE" id="PS51384">
    <property type="entry name" value="FAD_FR"/>
    <property type="match status" value="1"/>
</dbReference>
<dbReference type="SUPFAM" id="SSF52343">
    <property type="entry name" value="Ferredoxin reductase-like, C-terminal NADP-linked domain"/>
    <property type="match status" value="1"/>
</dbReference>
<dbReference type="PANTHER" id="PTHR19384">
    <property type="entry name" value="NITRIC OXIDE SYNTHASE-RELATED"/>
    <property type="match status" value="1"/>
</dbReference>
<dbReference type="PRINTS" id="PR00371">
    <property type="entry name" value="FPNCR"/>
</dbReference>
<dbReference type="InterPro" id="IPR017927">
    <property type="entry name" value="FAD-bd_FR_type"/>
</dbReference>
<evidence type="ECO:0000259" key="5">
    <source>
        <dbReference type="PROSITE" id="PS50902"/>
    </source>
</evidence>
<name>A0ABV0GH88_9BURK</name>
<keyword evidence="8" id="KW-1185">Reference proteome</keyword>
<feature type="domain" description="Flavodoxin-like" evidence="5">
    <location>
        <begin position="52"/>
        <end position="191"/>
    </location>
</feature>
<dbReference type="EMBL" id="JBDPZC010000008">
    <property type="protein sequence ID" value="MEO3714429.1"/>
    <property type="molecule type" value="Genomic_DNA"/>
</dbReference>
<dbReference type="Pfam" id="PF00258">
    <property type="entry name" value="Flavodoxin_1"/>
    <property type="match status" value="1"/>
</dbReference>
<keyword evidence="2" id="KW-0288">FMN</keyword>
<keyword evidence="3" id="KW-0813">Transport</keyword>
<dbReference type="InterPro" id="IPR017938">
    <property type="entry name" value="Riboflavin_synthase-like_b-brl"/>
</dbReference>
<sequence length="467" mass="51117">MSLLLSAPRVSAALLLLAAYGAGCAWLWWRHRQALSAEAGRLAAEGAQAGALLVLHASQTGQAQALAEETAQRLRAAGRAVRLMPLGKVEAGTLAQARQALIIASTTGEGDAPDSALPFVSGCMQAQEPPSLAGLQTAVLALGDRRYQAFCAFGLSLAQWLRSRGAQPLFEMLQVDCGDARVIDQWWRQLAEVLQDPLHEAPAAKATASTTRWVLQERRCLNPGSQGAPLHLLRFVAEAAPGQALPLWQAGDLVQVFPPDDVQRPRSYSIASLPADGALELLVRERRDEQGALGAASAWLCQRLEVGQALDMRLQAHEGFRQSGNEERALILIGNGTGLAGLRAHLKRRAEQWRAGRTAAPVWLLHGERQARHDTHFDEELQTWHREGLLAHVDRVYSRDLPGRHVQQQLQDEWQRLREWLARGAAIYVCGSLQGMGQAVDRLLREQLGEAGLQALIASGRYRRDVY</sequence>
<dbReference type="InterPro" id="IPR001094">
    <property type="entry name" value="Flavdoxin-like"/>
</dbReference>
<keyword evidence="3" id="KW-0249">Electron transport</keyword>
<dbReference type="CDD" id="cd06200">
    <property type="entry name" value="SiR_like1"/>
    <property type="match status" value="1"/>
</dbReference>
<feature type="domain" description="FAD-binding FR-type" evidence="6">
    <location>
        <begin position="208"/>
        <end position="323"/>
    </location>
</feature>
<dbReference type="PANTHER" id="PTHR19384:SF17">
    <property type="entry name" value="NADPH--CYTOCHROME P450 REDUCTASE"/>
    <property type="match status" value="1"/>
</dbReference>
<proteinExistence type="predicted"/>
<dbReference type="SUPFAM" id="SSF63380">
    <property type="entry name" value="Riboflavin synthase domain-like"/>
    <property type="match status" value="1"/>
</dbReference>
<dbReference type="EC" id="1.6.2.4" evidence="4"/>
<comment type="caution">
    <text evidence="7">The sequence shown here is derived from an EMBL/GenBank/DDBJ whole genome shotgun (WGS) entry which is preliminary data.</text>
</comment>
<dbReference type="RefSeq" id="WP_347611528.1">
    <property type="nucleotide sequence ID" value="NZ_JBDPZC010000008.1"/>
</dbReference>
<evidence type="ECO:0000256" key="4">
    <source>
        <dbReference type="ARBA" id="ARBA00023797"/>
    </source>
</evidence>
<evidence type="ECO:0000256" key="1">
    <source>
        <dbReference type="ARBA" id="ARBA00022630"/>
    </source>
</evidence>
<accession>A0ABV0GH88</accession>
<dbReference type="PROSITE" id="PS50902">
    <property type="entry name" value="FLAVODOXIN_LIKE"/>
    <property type="match status" value="1"/>
</dbReference>
<dbReference type="SUPFAM" id="SSF52218">
    <property type="entry name" value="Flavoproteins"/>
    <property type="match status" value="1"/>
</dbReference>
<dbReference type="Pfam" id="PF00175">
    <property type="entry name" value="NAD_binding_1"/>
    <property type="match status" value="1"/>
</dbReference>
<organism evidence="7 8">
    <name type="scientific">Roseateles flavus</name>
    <dbReference type="NCBI Taxonomy" id="3149041"/>
    <lineage>
        <taxon>Bacteria</taxon>
        <taxon>Pseudomonadati</taxon>
        <taxon>Pseudomonadota</taxon>
        <taxon>Betaproteobacteria</taxon>
        <taxon>Burkholderiales</taxon>
        <taxon>Sphaerotilaceae</taxon>
        <taxon>Roseateles</taxon>
    </lineage>
</organism>
<evidence type="ECO:0000256" key="3">
    <source>
        <dbReference type="ARBA" id="ARBA00022982"/>
    </source>
</evidence>
<dbReference type="Proteomes" id="UP001462640">
    <property type="component" value="Unassembled WGS sequence"/>
</dbReference>
<reference evidence="7 8" key="1">
    <citation type="submission" date="2024-05" db="EMBL/GenBank/DDBJ databases">
        <title>Roseateles sp. 2.12 16S ribosomal RNA gene Genome sequencing and assembly.</title>
        <authorList>
            <person name="Woo H."/>
        </authorList>
    </citation>
    <scope>NUCLEOTIDE SEQUENCE [LARGE SCALE GENOMIC DNA]</scope>
    <source>
        <strain evidence="7 8">2.12</strain>
    </source>
</reference>
<gene>
    <name evidence="7" type="ORF">ABDJ40_16810</name>
</gene>
<dbReference type="Gene3D" id="3.40.50.80">
    <property type="entry name" value="Nucleotide-binding domain of ferredoxin-NADP reductase (FNR) module"/>
    <property type="match status" value="1"/>
</dbReference>
<dbReference type="Gene3D" id="2.40.30.10">
    <property type="entry name" value="Translation factors"/>
    <property type="match status" value="1"/>
</dbReference>
<dbReference type="InterPro" id="IPR008254">
    <property type="entry name" value="Flavodoxin/NO_synth"/>
</dbReference>